<dbReference type="STRING" id="4555.K3YE06"/>
<dbReference type="GO" id="GO:0046983">
    <property type="term" value="F:protein dimerization activity"/>
    <property type="evidence" value="ECO:0007669"/>
    <property type="project" value="InterPro"/>
</dbReference>
<comment type="subcellular location">
    <subcellularLocation>
        <location evidence="1">Nucleus</location>
    </subcellularLocation>
</comment>
<evidence type="ECO:0000256" key="2">
    <source>
        <dbReference type="ARBA" id="ARBA00023015"/>
    </source>
</evidence>
<evidence type="ECO:0000313" key="8">
    <source>
        <dbReference type="EnsemblPlants" id="KQK96586"/>
    </source>
</evidence>
<evidence type="ECO:0000256" key="1">
    <source>
        <dbReference type="ARBA" id="ARBA00004123"/>
    </source>
</evidence>
<feature type="domain" description="MADS-box" evidence="6">
    <location>
        <begin position="5"/>
        <end position="44"/>
    </location>
</feature>
<evidence type="ECO:0000313" key="7">
    <source>
        <dbReference type="EMBL" id="RCV32907.1"/>
    </source>
</evidence>
<evidence type="ECO:0000256" key="3">
    <source>
        <dbReference type="ARBA" id="ARBA00023125"/>
    </source>
</evidence>
<evidence type="ECO:0000259" key="6">
    <source>
        <dbReference type="Pfam" id="PF00319"/>
    </source>
</evidence>
<keyword evidence="4" id="KW-0804">Transcription</keyword>
<reference evidence="7 9" key="1">
    <citation type="journal article" date="2012" name="Nat. Biotechnol.">
        <title>Reference genome sequence of the model plant Setaria.</title>
        <authorList>
            <person name="Bennetzen J.L."/>
            <person name="Schmutz J."/>
            <person name="Wang H."/>
            <person name="Percifield R."/>
            <person name="Hawkins J."/>
            <person name="Pontaroli A.C."/>
            <person name="Estep M."/>
            <person name="Feng L."/>
            <person name="Vaughn J.N."/>
            <person name="Grimwood J."/>
            <person name="Jenkins J."/>
            <person name="Barry K."/>
            <person name="Lindquist E."/>
            <person name="Hellsten U."/>
            <person name="Deshpande S."/>
            <person name="Wang X."/>
            <person name="Wu X."/>
            <person name="Mitros T."/>
            <person name="Triplett J."/>
            <person name="Yang X."/>
            <person name="Ye C.Y."/>
            <person name="Mauro-Herrera M."/>
            <person name="Wang L."/>
            <person name="Li P."/>
            <person name="Sharma M."/>
            <person name="Sharma R."/>
            <person name="Ronald P.C."/>
            <person name="Panaud O."/>
            <person name="Kellogg E.A."/>
            <person name="Brutnell T.P."/>
            <person name="Doust A.N."/>
            <person name="Tuskan G.A."/>
            <person name="Rokhsar D."/>
            <person name="Devos K.M."/>
        </authorList>
    </citation>
    <scope>NUCLEOTIDE SEQUENCE [LARGE SCALE GENOMIC DNA]</scope>
    <source>
        <strain evidence="9">cv. Yugu1</strain>
        <strain evidence="7">Yugu1</strain>
    </source>
</reference>
<name>K3YE06_SETIT</name>
<proteinExistence type="predicted"/>
<dbReference type="GO" id="GO:0006357">
    <property type="term" value="P:regulation of transcription by RNA polymerase II"/>
    <property type="evidence" value="ECO:0000318"/>
    <property type="project" value="GO_Central"/>
</dbReference>
<reference evidence="7" key="2">
    <citation type="submission" date="2015-07" db="EMBL/GenBank/DDBJ databases">
        <authorList>
            <person name="Noorani M."/>
        </authorList>
    </citation>
    <scope>NUCLEOTIDE SEQUENCE</scope>
    <source>
        <strain evidence="7">Yugu1</strain>
    </source>
</reference>
<dbReference type="EnsemblPlants" id="KQK96586">
    <property type="protein sequence ID" value="KQK96586"/>
    <property type="gene ID" value="SETIT_012465mg"/>
</dbReference>
<dbReference type="InterPro" id="IPR002100">
    <property type="entry name" value="TF_MADSbox"/>
</dbReference>
<dbReference type="Pfam" id="PF00319">
    <property type="entry name" value="SRF-TF"/>
    <property type="match status" value="1"/>
</dbReference>
<protein>
    <recommendedName>
        <fullName evidence="6">MADS-box domain-containing protein</fullName>
    </recommendedName>
</protein>
<evidence type="ECO:0000256" key="4">
    <source>
        <dbReference type="ARBA" id="ARBA00023163"/>
    </source>
</evidence>
<reference evidence="8" key="3">
    <citation type="submission" date="2018-08" db="UniProtKB">
        <authorList>
            <consortium name="EnsemblPlants"/>
        </authorList>
    </citation>
    <scope>IDENTIFICATION</scope>
    <source>
        <strain evidence="8">Yugu1</strain>
    </source>
</reference>
<accession>K3YE06</accession>
<dbReference type="Gramene" id="KQK96586">
    <property type="protein sequence ID" value="KQK96586"/>
    <property type="gene ID" value="SETIT_012465mg"/>
</dbReference>
<keyword evidence="9" id="KW-1185">Reference proteome</keyword>
<dbReference type="Proteomes" id="UP000004995">
    <property type="component" value="Unassembled WGS sequence"/>
</dbReference>
<organism evidence="8 9">
    <name type="scientific">Setaria italica</name>
    <name type="common">Foxtail millet</name>
    <name type="synonym">Panicum italicum</name>
    <dbReference type="NCBI Taxonomy" id="4555"/>
    <lineage>
        <taxon>Eukaryota</taxon>
        <taxon>Viridiplantae</taxon>
        <taxon>Streptophyta</taxon>
        <taxon>Embryophyta</taxon>
        <taxon>Tracheophyta</taxon>
        <taxon>Spermatophyta</taxon>
        <taxon>Magnoliopsida</taxon>
        <taxon>Liliopsida</taxon>
        <taxon>Poales</taxon>
        <taxon>Poaceae</taxon>
        <taxon>PACMAD clade</taxon>
        <taxon>Panicoideae</taxon>
        <taxon>Panicodae</taxon>
        <taxon>Paniceae</taxon>
        <taxon>Cenchrinae</taxon>
        <taxon>Setaria</taxon>
    </lineage>
</organism>
<evidence type="ECO:0000313" key="9">
    <source>
        <dbReference type="Proteomes" id="UP000004995"/>
    </source>
</evidence>
<dbReference type="HOGENOM" id="CLU_053053_11_0_1"/>
<dbReference type="GO" id="GO:0000978">
    <property type="term" value="F:RNA polymerase II cis-regulatory region sequence-specific DNA binding"/>
    <property type="evidence" value="ECO:0000318"/>
    <property type="project" value="GO_Central"/>
</dbReference>
<dbReference type="Gene3D" id="3.40.1810.10">
    <property type="entry name" value="Transcription factor, MADS-box"/>
    <property type="match status" value="1"/>
</dbReference>
<dbReference type="OrthoDB" id="1896642at2759"/>
<dbReference type="EMBL" id="CM003534">
    <property type="protein sequence ID" value="RCV32907.1"/>
    <property type="molecule type" value="Genomic_DNA"/>
</dbReference>
<dbReference type="GO" id="GO:0005634">
    <property type="term" value="C:nucleus"/>
    <property type="evidence" value="ECO:0007669"/>
    <property type="project" value="UniProtKB-SubCell"/>
</dbReference>
<evidence type="ECO:0000256" key="5">
    <source>
        <dbReference type="ARBA" id="ARBA00023242"/>
    </source>
</evidence>
<dbReference type="SUPFAM" id="SSF55455">
    <property type="entry name" value="SRF-like"/>
    <property type="match status" value="1"/>
</dbReference>
<gene>
    <name evidence="7" type="ORF">SETIT_7G040500v2</name>
</gene>
<keyword evidence="3" id="KW-0238">DNA-binding</keyword>
<keyword evidence="5" id="KW-0539">Nucleus</keyword>
<dbReference type="GO" id="GO:0000981">
    <property type="term" value="F:DNA-binding transcription factor activity, RNA polymerase II-specific"/>
    <property type="evidence" value="ECO:0000318"/>
    <property type="project" value="GO_Central"/>
</dbReference>
<dbReference type="EMBL" id="AGNK02004207">
    <property type="status" value="NOT_ANNOTATED_CDS"/>
    <property type="molecule type" value="Genomic_DNA"/>
</dbReference>
<dbReference type="InterPro" id="IPR036879">
    <property type="entry name" value="TF_MADSbox_sf"/>
</dbReference>
<dbReference type="AlphaFoldDB" id="K3YE06"/>
<sequence length="151" mass="16640">MAQSQTSFSECTNTLFSMAKDLSQEFGAHVAIVAFSPTSEPKAYGAPTIDSILYTYPPEIHSSPSPACSEMREAAETAFLPEAEKAHQAAAWSKILAAQTSVGKQNWWEVDMEALGAEELPVFVSALEVLRTDVQRYLDTMELSWKENMQS</sequence>
<keyword evidence="2" id="KW-0805">Transcription regulation</keyword>